<keyword evidence="16" id="KW-1185">Reference proteome</keyword>
<dbReference type="PANTHER" id="PTHR23333">
    <property type="entry name" value="UBX DOMAIN CONTAINING PROTEIN"/>
    <property type="match status" value="1"/>
</dbReference>
<reference evidence="15 16" key="2">
    <citation type="submission" date="2019-04" db="EMBL/GenBank/DDBJ databases">
        <title>The genome sequence of big-headed turtle.</title>
        <authorList>
            <person name="Gong S."/>
        </authorList>
    </citation>
    <scope>NUCLEOTIDE SEQUENCE [LARGE SCALE GENOMIC DNA]</scope>
    <source>
        <strain evidence="15">DO16091913</strain>
        <tissue evidence="15">Muscle</tissue>
    </source>
</reference>
<comment type="function">
    <text evidence="5">May be involved in the reorganization of actin cytoskeleton mediated by RND1, RND2 and RND3. Promotes RHOA activation mediated by GNA12 and GNA13.</text>
</comment>
<dbReference type="Gene3D" id="3.10.20.90">
    <property type="entry name" value="Phosphatidylinositol 3-kinase Catalytic Subunit, Chain A, domain 1"/>
    <property type="match status" value="1"/>
</dbReference>
<dbReference type="STRING" id="55544.A0A4D9EPD4"/>
<evidence type="ECO:0000256" key="8">
    <source>
        <dbReference type="ARBA" id="ARBA00075811"/>
    </source>
</evidence>
<dbReference type="GO" id="GO:0005856">
    <property type="term" value="C:cytoskeleton"/>
    <property type="evidence" value="ECO:0007669"/>
    <property type="project" value="UniProtKB-SubCell"/>
</dbReference>
<feature type="domain" description="SEP" evidence="14">
    <location>
        <begin position="268"/>
        <end position="332"/>
    </location>
</feature>
<dbReference type="InterPro" id="IPR029071">
    <property type="entry name" value="Ubiquitin-like_domsf"/>
</dbReference>
<evidence type="ECO:0000256" key="5">
    <source>
        <dbReference type="ARBA" id="ARBA00059434"/>
    </source>
</evidence>
<evidence type="ECO:0000259" key="14">
    <source>
        <dbReference type="PROSITE" id="PS51399"/>
    </source>
</evidence>
<dbReference type="GO" id="GO:0043130">
    <property type="term" value="F:ubiquitin binding"/>
    <property type="evidence" value="ECO:0007669"/>
    <property type="project" value="TreeGrafter"/>
</dbReference>
<comment type="subcellular location">
    <subcellularLocation>
        <location evidence="1">Cytoplasm</location>
        <location evidence="1">Cytoskeleton</location>
    </subcellularLocation>
</comment>
<accession>A0A4D9EPD4</accession>
<dbReference type="SUPFAM" id="SSF102848">
    <property type="entry name" value="NSFL1 (p97 ATPase) cofactor p47, SEP domain"/>
    <property type="match status" value="1"/>
</dbReference>
<dbReference type="InterPro" id="IPR000626">
    <property type="entry name" value="Ubiquitin-like_dom"/>
</dbReference>
<evidence type="ECO:0000256" key="2">
    <source>
        <dbReference type="ARBA" id="ARBA00022490"/>
    </source>
</evidence>
<organism evidence="15 16">
    <name type="scientific">Platysternon megacephalum</name>
    <name type="common">big-headed turtle</name>
    <dbReference type="NCBI Taxonomy" id="55544"/>
    <lineage>
        <taxon>Eukaryota</taxon>
        <taxon>Metazoa</taxon>
        <taxon>Chordata</taxon>
        <taxon>Craniata</taxon>
        <taxon>Vertebrata</taxon>
        <taxon>Euteleostomi</taxon>
        <taxon>Archelosauria</taxon>
        <taxon>Testudinata</taxon>
        <taxon>Testudines</taxon>
        <taxon>Cryptodira</taxon>
        <taxon>Durocryptodira</taxon>
        <taxon>Testudinoidea</taxon>
        <taxon>Platysternidae</taxon>
        <taxon>Platysternon</taxon>
    </lineage>
</organism>
<evidence type="ECO:0000256" key="10">
    <source>
        <dbReference type="SAM" id="Coils"/>
    </source>
</evidence>
<dbReference type="SUPFAM" id="SSF54236">
    <property type="entry name" value="Ubiquitin-like"/>
    <property type="match status" value="1"/>
</dbReference>
<gene>
    <name evidence="15" type="ORF">DR999_PMT03222</name>
</gene>
<name>A0A4D9EPD4_9SAUR</name>
<dbReference type="AlphaFoldDB" id="A0A4D9EPD4"/>
<dbReference type="FunFam" id="3.10.20.90:FF:000790">
    <property type="entry name" value="Uncharacterized protein"/>
    <property type="match status" value="1"/>
</dbReference>
<dbReference type="FunFam" id="3.30.420.210:FF:000003">
    <property type="entry name" value="UBX domain protein 11"/>
    <property type="match status" value="1"/>
</dbReference>
<keyword evidence="3 10" id="KW-0175">Coiled coil</keyword>
<evidence type="ECO:0000313" key="15">
    <source>
        <dbReference type="EMBL" id="TFK13271.1"/>
    </source>
</evidence>
<feature type="domain" description="Ubiquitin-like" evidence="13">
    <location>
        <begin position="436"/>
        <end position="508"/>
    </location>
</feature>
<dbReference type="InterPro" id="IPR036241">
    <property type="entry name" value="NSFL1C_SEP_dom_sf"/>
</dbReference>
<evidence type="ECO:0000256" key="6">
    <source>
        <dbReference type="ARBA" id="ARBA00062345"/>
    </source>
</evidence>
<evidence type="ECO:0000313" key="16">
    <source>
        <dbReference type="Proteomes" id="UP000297703"/>
    </source>
</evidence>
<feature type="compositionally biased region" description="Polar residues" evidence="11">
    <location>
        <begin position="92"/>
        <end position="107"/>
    </location>
</feature>
<dbReference type="PROSITE" id="PS51399">
    <property type="entry name" value="SEP"/>
    <property type="match status" value="1"/>
</dbReference>
<comment type="caution">
    <text evidence="15">The sequence shown here is derived from an EMBL/GenBank/DDBJ whole genome shotgun (WGS) entry which is preliminary data.</text>
</comment>
<feature type="domain" description="UBX" evidence="12">
    <location>
        <begin position="431"/>
        <end position="508"/>
    </location>
</feature>
<dbReference type="Gene3D" id="3.30.420.210">
    <property type="entry name" value="SEP domain"/>
    <property type="match status" value="1"/>
</dbReference>
<evidence type="ECO:0000256" key="3">
    <source>
        <dbReference type="ARBA" id="ARBA00023054"/>
    </source>
</evidence>
<dbReference type="InterPro" id="IPR001012">
    <property type="entry name" value="UBX_dom"/>
</dbReference>
<dbReference type="InterPro" id="IPR012989">
    <property type="entry name" value="SEP_domain"/>
</dbReference>
<dbReference type="EMBL" id="QXTE01000016">
    <property type="protein sequence ID" value="TFK13271.1"/>
    <property type="molecule type" value="Genomic_DNA"/>
</dbReference>
<dbReference type="Proteomes" id="UP000297703">
    <property type="component" value="Unassembled WGS sequence"/>
</dbReference>
<proteinExistence type="predicted"/>
<dbReference type="OrthoDB" id="25887at2759"/>
<feature type="region of interest" description="Disordered" evidence="11">
    <location>
        <begin position="91"/>
        <end position="110"/>
    </location>
</feature>
<dbReference type="PROSITE" id="PS50053">
    <property type="entry name" value="UBIQUITIN_2"/>
    <property type="match status" value="1"/>
</dbReference>
<evidence type="ECO:0000256" key="11">
    <source>
        <dbReference type="SAM" id="MobiDB-lite"/>
    </source>
</evidence>
<evidence type="ECO:0000256" key="4">
    <source>
        <dbReference type="ARBA" id="ARBA00023212"/>
    </source>
</evidence>
<dbReference type="SMART" id="SM00553">
    <property type="entry name" value="SEP"/>
    <property type="match status" value="1"/>
</dbReference>
<evidence type="ECO:0000256" key="9">
    <source>
        <dbReference type="ARBA" id="ARBA00081109"/>
    </source>
</evidence>
<sequence length="522" mass="58747">MSIALSAMGSADPNVDLVEFGLHLNHLGWSYRCSKGFSHQIHQEKSSDKQDSLHVKPLKRTVPFKLSTYNEDEAVLLNDILSPRTKFPVQDISPSCSKGTATKTSTHGAAPTDMELMSSMMQKIALLEQKAKSQAQEIQLKARKIAELEKQVQILQKGKDAPESSRIEELEVKCLQLQNQVWEMERFLNDYGLIWVGESNEQLEELKSLKKQENQPSKGLWKPGASTVSKYLIDFDLILENLKDLNVLAGEGVSQIEHTAGGARLRQPQSIALTFYQNGIVMFNGPFRSYEEPSTQQCLQDIMDGYFPSELQTRYPDGVPFQVTDRRDVFFRERQLPENFPGQGQVVGHSRSSEVKETSEIPGPKLSLEQFLNKLPKSLIREGQVIDIRGPIKETLQGSDGTRSNEVILVETPTLAAMKERLKADEQDQPPAPNISTLRIKSENGEQTYIVKMLFTETIGDLRRHLAQSRGGEPQPYEIISTFPQRVYADNFMTLQECGLIPNASLLLREKIPLAKEGQGHR</sequence>
<keyword evidence="4" id="KW-0206">Cytoskeleton</keyword>
<dbReference type="GO" id="GO:0043161">
    <property type="term" value="P:proteasome-mediated ubiquitin-dependent protein catabolic process"/>
    <property type="evidence" value="ECO:0007669"/>
    <property type="project" value="TreeGrafter"/>
</dbReference>
<evidence type="ECO:0000256" key="1">
    <source>
        <dbReference type="ARBA" id="ARBA00004245"/>
    </source>
</evidence>
<feature type="coiled-coil region" evidence="10">
    <location>
        <begin position="117"/>
        <end position="158"/>
    </location>
</feature>
<keyword evidence="2" id="KW-0963">Cytoplasm</keyword>
<dbReference type="PANTHER" id="PTHR23333:SF4">
    <property type="entry name" value="UBX DOMAIN-CONTAINING PROTEIN 11"/>
    <property type="match status" value="1"/>
</dbReference>
<evidence type="ECO:0000259" key="12">
    <source>
        <dbReference type="PROSITE" id="PS50033"/>
    </source>
</evidence>
<dbReference type="CDD" id="cd17077">
    <property type="entry name" value="UBX_UBXN11"/>
    <property type="match status" value="1"/>
</dbReference>
<dbReference type="PROSITE" id="PS50033">
    <property type="entry name" value="UBX"/>
    <property type="match status" value="1"/>
</dbReference>
<reference evidence="15 16" key="1">
    <citation type="submission" date="2019-04" db="EMBL/GenBank/DDBJ databases">
        <title>Draft genome of the big-headed turtle Platysternon megacephalum.</title>
        <authorList>
            <person name="Gong S."/>
        </authorList>
    </citation>
    <scope>NUCLEOTIDE SEQUENCE [LARGE SCALE GENOMIC DNA]</scope>
    <source>
        <strain evidence="15">DO16091913</strain>
        <tissue evidence="15">Muscle</tissue>
    </source>
</reference>
<comment type="subunit">
    <text evidence="6">Interacts with GNA12, GNA13, RND1, RND2 and RND3.</text>
</comment>
<evidence type="ECO:0000259" key="13">
    <source>
        <dbReference type="PROSITE" id="PS50053"/>
    </source>
</evidence>
<dbReference type="Pfam" id="PF08059">
    <property type="entry name" value="SEP"/>
    <property type="match status" value="1"/>
</dbReference>
<dbReference type="Pfam" id="PF00789">
    <property type="entry name" value="UBX"/>
    <property type="match status" value="1"/>
</dbReference>
<evidence type="ECO:0000256" key="7">
    <source>
        <dbReference type="ARBA" id="ARBA00073759"/>
    </source>
</evidence>
<protein>
    <recommendedName>
        <fullName evidence="7">UBX domain-containing protein 11</fullName>
    </recommendedName>
    <alternativeName>
        <fullName evidence="9">Socius</fullName>
    </alternativeName>
    <alternativeName>
        <fullName evidence="8">UBX domain-containing protein 5</fullName>
    </alternativeName>
</protein>